<keyword evidence="8" id="KW-1185">Reference proteome</keyword>
<gene>
    <name evidence="7" type="primary">Contig3573.g3818</name>
    <name evidence="7" type="ORF">STYLEM_19367</name>
</gene>
<feature type="coiled-coil region" evidence="4">
    <location>
        <begin position="712"/>
        <end position="746"/>
    </location>
</feature>
<dbReference type="EMBL" id="CCKQ01018273">
    <property type="protein sequence ID" value="CDW90226.1"/>
    <property type="molecule type" value="Genomic_DNA"/>
</dbReference>
<evidence type="ECO:0000313" key="8">
    <source>
        <dbReference type="Proteomes" id="UP000039865"/>
    </source>
</evidence>
<protein>
    <recommendedName>
        <fullName evidence="6">GAR domain-containing protein</fullName>
    </recommendedName>
</protein>
<dbReference type="SUPFAM" id="SSF143575">
    <property type="entry name" value="GAS2 domain-like"/>
    <property type="match status" value="1"/>
</dbReference>
<feature type="coiled-coil region" evidence="4">
    <location>
        <begin position="144"/>
        <end position="171"/>
    </location>
</feature>
<dbReference type="GO" id="GO:0008017">
    <property type="term" value="F:microtubule binding"/>
    <property type="evidence" value="ECO:0007669"/>
    <property type="project" value="InterPro"/>
</dbReference>
<accession>A0A078B7M2</accession>
<proteinExistence type="predicted"/>
<feature type="region of interest" description="Disordered" evidence="5">
    <location>
        <begin position="1797"/>
        <end position="1819"/>
    </location>
</feature>
<keyword evidence="3" id="KW-0206">Cytoskeleton</keyword>
<sequence length="1839" mass="215523">MNDTLRSVLDNKDQIIISLQQQIHKFKRNIDLTKQMRQQNEKDTENKERENQSIRKKIDQIRSLADSKKQDPVKQHKIQLLKGQVEIKSSDVSQIRTQVDSMRDRLGKVKEQNIKLENIKQGYQNRIEKHTLDQEDQDYLENKLHQSSLQIKSLREQQDQLLKKMQKRQSNGQVSQDAEGVSSVIQNVKRLNECERSSVEISRTMKSQNQKIGELLEKSYNLLAQNKGLQDKMIYTIGLQRGGSRGSIGFLIRYFLNDLKIQRYIQELLGIQSHHTDKVRSFYDQKERLAKKSFDNINENDIEESMQVNSDTESHIMKTKNGINEYQLQLLKTQSHVENLVDKLNLKLQKEIYERLRLVEQDNNQGSRKLDIINDSLLKFNRELNRLINISRLQYRREDFQDMLKTVEKFNNECLEIQANLYINRLVIDKSKNQIQDVGGKDINKFEKILKLISGYQKSLLLDEFRIYELERNVKDQQIKFNELVGNISEETHQNLLNQINEKQKQAQELQQRDRELFNVIEGRKSDLSSIRNQINDNDYELQNILVSQSQISFLQQNNQLSLLDIGEGEEMAQISQRQISQKTDRIKLQFSRMSGVNLNTFEYASDLLEQLDHIDTYIAGTEQKIFEGFQKAQNLDQNLKEMERKLRNQRMNECESQLKIANDYIERLKKILDKNSTTVSVILRDQNLLLTSDIVNDLEKKKEISIFGMDLEKKEKLIKQQFEQIETLRTQYEQLERDFQQKMREKGSSNSINEQGVRNNDGREYQNIKKEADKIVEEVKKLITVADGEISDDISHCKEVNIKMINKYRIKRERYLQCIELRSQKQDDFKELKKKIQAIQLRQSQLEQQIQQLGVSRSNPFAENILKYMQLIDRGKEILLQLDKKIDYGVQMIRNEAGDLDNLDQRVVKSVVLDDIYKILNEIKTNSESLDDQIDKIELQLKQMEKEIESFIIKSRSSSLFDLESIMKKLESNLEKLALKVQSTEKGCKDFKFDVEENQSHFDNKDSLLIQVESFISQVDQIEIKKDSFQSQLDLMKSRFALYDKRNFSFDDSFQLTKDAANIEELVQFEIKKLEDIHNKLQQLQYNFQEKTKFETERQKLLKQAKDSLKNNQELLSLLKQLLIHDQEKVEDFEVIYKSMINSEDYQVKRPIVEKKQRRIAQLRSDCLRVQEDRDYLIKRLENENAFNEKYINGCKDFDELKRIIQDNEKCNTTLMNDVKDLNDMKKSLDKKRKKLADAEIRQLSNKRRSEIEIINQTLQQQILKLHSFEQSVLDRERDLDSSFSPEKQSTLNRTIEWMKQTLSEFKRSYDGVEDTLRNINAEISTKDLEQNEPLSNLAREIDRLKKVTVDVKILNIEIEKIQIEILAKSTMLSSMDTEKRLKSLLKQVSHAQDNCDQSKEALMKIQEISKSYDGYTSGAEDEEFFVVLHSESRDQLSEFNLQTKTFQDLASEVNKLIRSVEQRKLECGGNLQNSDVEEINEKIARIEAKINKLIKERQEIEENAFDNRDKLAWHDVDQKLSRRKQEAEELSRIINEINTDNQDLRNKIIDEINSCQLDDKYNKYLQKLEEQIVNTETIEEKASEINKRKIDLDFDIDQAMQDLGNNQKDINQRLESLETNLILKKRIQDTLRSISQLHTLVKQVYNAANETFKKKPKEQPFKPPSNADEIDLMLAEMLQKLGINVSIKKLGGGYYMFGSKKIFCKIINGKLVVRVGGGYMGIEDFILQYGQQEADKLQNNANIEAKLIESQQQSMGNRVGSSIALKIPSSKVSTNVIGSPASYKERHEETFGHVNHSSVPHSQMNKNNSKTQFQTNQGFSSLVTAKKVFNNLSKRKE</sequence>
<feature type="coiled-coil region" evidence="4">
    <location>
        <begin position="1478"/>
        <end position="1622"/>
    </location>
</feature>
<name>A0A078B7M2_STYLE</name>
<dbReference type="GO" id="GO:0005856">
    <property type="term" value="C:cytoskeleton"/>
    <property type="evidence" value="ECO:0007669"/>
    <property type="project" value="UniProtKB-SubCell"/>
</dbReference>
<comment type="subcellular location">
    <subcellularLocation>
        <location evidence="1">Cytoplasm</location>
        <location evidence="1">Cytoskeleton</location>
    </subcellularLocation>
</comment>
<dbReference type="PROSITE" id="PS51460">
    <property type="entry name" value="GAR"/>
    <property type="match status" value="1"/>
</dbReference>
<feature type="coiled-coil region" evidence="4">
    <location>
        <begin position="493"/>
        <end position="520"/>
    </location>
</feature>
<feature type="coiled-coil region" evidence="4">
    <location>
        <begin position="823"/>
        <end position="850"/>
    </location>
</feature>
<reference evidence="7 8" key="1">
    <citation type="submission" date="2014-06" db="EMBL/GenBank/DDBJ databases">
        <authorList>
            <person name="Swart Estienne"/>
        </authorList>
    </citation>
    <scope>NUCLEOTIDE SEQUENCE [LARGE SCALE GENOMIC DNA]</scope>
    <source>
        <strain evidence="7 8">130c</strain>
    </source>
</reference>
<evidence type="ECO:0000256" key="5">
    <source>
        <dbReference type="SAM" id="MobiDB-lite"/>
    </source>
</evidence>
<feature type="domain" description="GAR" evidence="6">
    <location>
        <begin position="1663"/>
        <end position="1735"/>
    </location>
</feature>
<feature type="coiled-coil region" evidence="4">
    <location>
        <begin position="1304"/>
        <end position="1403"/>
    </location>
</feature>
<organism evidence="7 8">
    <name type="scientific">Stylonychia lemnae</name>
    <name type="common">Ciliate</name>
    <dbReference type="NCBI Taxonomy" id="5949"/>
    <lineage>
        <taxon>Eukaryota</taxon>
        <taxon>Sar</taxon>
        <taxon>Alveolata</taxon>
        <taxon>Ciliophora</taxon>
        <taxon>Intramacronucleata</taxon>
        <taxon>Spirotrichea</taxon>
        <taxon>Stichotrichia</taxon>
        <taxon>Sporadotrichida</taxon>
        <taxon>Oxytrichidae</taxon>
        <taxon>Stylonychinae</taxon>
        <taxon>Stylonychia</taxon>
    </lineage>
</organism>
<keyword evidence="2" id="KW-0963">Cytoplasm</keyword>
<dbReference type="OrthoDB" id="10017054at2759"/>
<evidence type="ECO:0000256" key="4">
    <source>
        <dbReference type="SAM" id="Coils"/>
    </source>
</evidence>
<evidence type="ECO:0000313" key="7">
    <source>
        <dbReference type="EMBL" id="CDW90226.1"/>
    </source>
</evidence>
<dbReference type="Gene3D" id="3.30.920.20">
    <property type="entry name" value="Gas2-like domain"/>
    <property type="match status" value="1"/>
</dbReference>
<dbReference type="InParanoid" id="A0A078B7M2"/>
<feature type="coiled-coil region" evidence="4">
    <location>
        <begin position="921"/>
        <end position="988"/>
    </location>
</feature>
<feature type="coiled-coil region" evidence="4">
    <location>
        <begin position="633"/>
        <end position="672"/>
    </location>
</feature>
<evidence type="ECO:0000259" key="6">
    <source>
        <dbReference type="PROSITE" id="PS51460"/>
    </source>
</evidence>
<evidence type="ECO:0000256" key="3">
    <source>
        <dbReference type="ARBA" id="ARBA00023212"/>
    </source>
</evidence>
<evidence type="ECO:0000256" key="2">
    <source>
        <dbReference type="ARBA" id="ARBA00022490"/>
    </source>
</evidence>
<keyword evidence="4" id="KW-0175">Coiled coil</keyword>
<dbReference type="InterPro" id="IPR036534">
    <property type="entry name" value="GAR_dom_sf"/>
</dbReference>
<dbReference type="InterPro" id="IPR003108">
    <property type="entry name" value="GAR_dom"/>
</dbReference>
<dbReference type="Pfam" id="PF02187">
    <property type="entry name" value="GAS2"/>
    <property type="match status" value="1"/>
</dbReference>
<dbReference type="Proteomes" id="UP000039865">
    <property type="component" value="Unassembled WGS sequence"/>
</dbReference>
<feature type="region of interest" description="Disordered" evidence="5">
    <location>
        <begin position="36"/>
        <end position="56"/>
    </location>
</feature>
<evidence type="ECO:0000256" key="1">
    <source>
        <dbReference type="ARBA" id="ARBA00004245"/>
    </source>
</evidence>
<feature type="compositionally biased region" description="Basic and acidic residues" evidence="5">
    <location>
        <begin position="39"/>
        <end position="56"/>
    </location>
</feature>